<dbReference type="CDD" id="cd00067">
    <property type="entry name" value="GAL4"/>
    <property type="match status" value="1"/>
</dbReference>
<dbReference type="PROSITE" id="PS50048">
    <property type="entry name" value="ZN2_CY6_FUNGAL_2"/>
    <property type="match status" value="1"/>
</dbReference>
<evidence type="ECO:0000256" key="1">
    <source>
        <dbReference type="ARBA" id="ARBA00004123"/>
    </source>
</evidence>
<sequence length="710" mass="79922">LSTLHSSGDPVSGMKRAHYDISDTFDTSPHLKDGVGHVSLMDGSDGAAAGTSKRLPKVSKKIQACTECQRRKIKCDLCEGEAACSRCRKRGFQCVVNKNLQSILEDDVEWKSRMEYTSGQLQTAISEILHNMAMPALESFPSTMPDVQSQQSYQSGSSYEELKRRIRVPERSEVLSREGRRSNQSTRMAMTRENSQERSGLGEAVGDAIIAAPMRSLYEVTKLRNLRSNPREYLPHGTTTRLEDDDFISRGEISIEEAEEMFQIFDRSLNQYLWGGMVLVHQDLQSVRHSSSLLLAAILTVTALHIPGKSSTFDICYAEFLYLVSDSMLDRYHTLDGIRGLCIGAFWLSDVSWKLSGHAVRIATELNLHRSYTRAIKGSQEHFEGARLWYLLYVCDHHFSIAYGRPPVIQDEMSIVQHEKFLQLPGITQADFRLHSQVAIFIILTQIYNTFGPEVEQMLDEDDLSRLRQWNIEIDRWRVKWEPQLAPNPHISSYPSKGVNLHYHFAKLQLNSLSLRGSQQLSSQNISAARREHANLAISCAMSILQLVIDEPDIRDALIGVPLYLHTMITYAAVFLLKVPQQWKAARLGTDSVLIRESVDHVIKLFNLEGASERHLSYHIARGLGKMLGRLDREAQADLAPQGDGSLGNINQVSAVSGFQVLDAGQDFGTNYPSLAMYGDSPEMFDENFFPIGFFDITNGGPWQWQPGSM</sequence>
<evidence type="ECO:0000256" key="5">
    <source>
        <dbReference type="ARBA" id="ARBA00023163"/>
    </source>
</evidence>
<gene>
    <name evidence="9" type="ORF">D0Z07_3241</name>
</gene>
<evidence type="ECO:0000259" key="8">
    <source>
        <dbReference type="PROSITE" id="PS50048"/>
    </source>
</evidence>
<evidence type="ECO:0000313" key="9">
    <source>
        <dbReference type="EMBL" id="KAG0650353.1"/>
    </source>
</evidence>
<dbReference type="GO" id="GO:0005634">
    <property type="term" value="C:nucleus"/>
    <property type="evidence" value="ECO:0007669"/>
    <property type="project" value="UniProtKB-SubCell"/>
</dbReference>
<evidence type="ECO:0000313" key="10">
    <source>
        <dbReference type="Proteomes" id="UP000785200"/>
    </source>
</evidence>
<evidence type="ECO:0000256" key="4">
    <source>
        <dbReference type="ARBA" id="ARBA00023125"/>
    </source>
</evidence>
<feature type="non-terminal residue" evidence="9">
    <location>
        <position position="1"/>
    </location>
</feature>
<evidence type="ECO:0000256" key="7">
    <source>
        <dbReference type="SAM" id="MobiDB-lite"/>
    </source>
</evidence>
<dbReference type="InterPro" id="IPR051089">
    <property type="entry name" value="prtT"/>
</dbReference>
<evidence type="ECO:0000256" key="2">
    <source>
        <dbReference type="ARBA" id="ARBA00022723"/>
    </source>
</evidence>
<reference evidence="9" key="1">
    <citation type="submission" date="2019-07" db="EMBL/GenBank/DDBJ databases">
        <title>Hyphodiscus hymeniophilus genome sequencing and assembly.</title>
        <authorList>
            <person name="Kramer G."/>
            <person name="Nodwell J."/>
        </authorList>
    </citation>
    <scope>NUCLEOTIDE SEQUENCE</scope>
    <source>
        <strain evidence="9">ATCC 34498</strain>
    </source>
</reference>
<dbReference type="Pfam" id="PF00172">
    <property type="entry name" value="Zn_clus"/>
    <property type="match status" value="1"/>
</dbReference>
<dbReference type="CDD" id="cd12148">
    <property type="entry name" value="fungal_TF_MHR"/>
    <property type="match status" value="1"/>
</dbReference>
<keyword evidence="10" id="KW-1185">Reference proteome</keyword>
<feature type="region of interest" description="Disordered" evidence="7">
    <location>
        <begin position="170"/>
        <end position="200"/>
    </location>
</feature>
<dbReference type="GO" id="GO:0006351">
    <property type="term" value="P:DNA-templated transcription"/>
    <property type="evidence" value="ECO:0007669"/>
    <property type="project" value="InterPro"/>
</dbReference>
<name>A0A9P7AY54_9HELO</name>
<dbReference type="InterPro" id="IPR007219">
    <property type="entry name" value="XnlR_reg_dom"/>
</dbReference>
<dbReference type="Pfam" id="PF04082">
    <property type="entry name" value="Fungal_trans"/>
    <property type="match status" value="1"/>
</dbReference>
<dbReference type="InterPro" id="IPR036864">
    <property type="entry name" value="Zn2-C6_fun-type_DNA-bd_sf"/>
</dbReference>
<dbReference type="PANTHER" id="PTHR31845:SF17">
    <property type="entry name" value="ZN(II)2CYS6 TRANSCRIPTION FACTOR (EUROFUNG)"/>
    <property type="match status" value="1"/>
</dbReference>
<dbReference type="EMBL" id="VNKQ01000006">
    <property type="protein sequence ID" value="KAG0650353.1"/>
    <property type="molecule type" value="Genomic_DNA"/>
</dbReference>
<keyword evidence="4" id="KW-0238">DNA-binding</keyword>
<accession>A0A9P7AY54</accession>
<dbReference type="GO" id="GO:0008270">
    <property type="term" value="F:zinc ion binding"/>
    <property type="evidence" value="ECO:0007669"/>
    <property type="project" value="InterPro"/>
</dbReference>
<keyword evidence="2" id="KW-0479">Metal-binding</keyword>
<dbReference type="AlphaFoldDB" id="A0A9P7AY54"/>
<dbReference type="Proteomes" id="UP000785200">
    <property type="component" value="Unassembled WGS sequence"/>
</dbReference>
<dbReference type="InterPro" id="IPR001138">
    <property type="entry name" value="Zn2Cys6_DnaBD"/>
</dbReference>
<keyword evidence="5" id="KW-0804">Transcription</keyword>
<organism evidence="9 10">
    <name type="scientific">Hyphodiscus hymeniophilus</name>
    <dbReference type="NCBI Taxonomy" id="353542"/>
    <lineage>
        <taxon>Eukaryota</taxon>
        <taxon>Fungi</taxon>
        <taxon>Dikarya</taxon>
        <taxon>Ascomycota</taxon>
        <taxon>Pezizomycotina</taxon>
        <taxon>Leotiomycetes</taxon>
        <taxon>Helotiales</taxon>
        <taxon>Hyphodiscaceae</taxon>
        <taxon>Hyphodiscus</taxon>
    </lineage>
</organism>
<dbReference type="OrthoDB" id="4060227at2759"/>
<dbReference type="PANTHER" id="PTHR31845">
    <property type="entry name" value="FINGER DOMAIN PROTEIN, PUTATIVE-RELATED"/>
    <property type="match status" value="1"/>
</dbReference>
<dbReference type="SUPFAM" id="SSF57701">
    <property type="entry name" value="Zn2/Cys6 DNA-binding domain"/>
    <property type="match status" value="1"/>
</dbReference>
<comment type="subcellular location">
    <subcellularLocation>
        <location evidence="1">Nucleus</location>
    </subcellularLocation>
</comment>
<dbReference type="SMART" id="SM00066">
    <property type="entry name" value="GAL4"/>
    <property type="match status" value="1"/>
</dbReference>
<protein>
    <submittedName>
        <fullName evidence="9">Zn(2)-C6 zinc finger-containing prtT</fullName>
    </submittedName>
</protein>
<dbReference type="GO" id="GO:0000981">
    <property type="term" value="F:DNA-binding transcription factor activity, RNA polymerase II-specific"/>
    <property type="evidence" value="ECO:0007669"/>
    <property type="project" value="InterPro"/>
</dbReference>
<dbReference type="Gene3D" id="4.10.240.10">
    <property type="entry name" value="Zn(2)-C6 fungal-type DNA-binding domain"/>
    <property type="match status" value="1"/>
</dbReference>
<feature type="compositionally biased region" description="Basic and acidic residues" evidence="7">
    <location>
        <begin position="170"/>
        <end position="181"/>
    </location>
</feature>
<comment type="caution">
    <text evidence="9">The sequence shown here is derived from an EMBL/GenBank/DDBJ whole genome shotgun (WGS) entry which is preliminary data.</text>
</comment>
<dbReference type="GO" id="GO:0000976">
    <property type="term" value="F:transcription cis-regulatory region binding"/>
    <property type="evidence" value="ECO:0007669"/>
    <property type="project" value="TreeGrafter"/>
</dbReference>
<evidence type="ECO:0000256" key="6">
    <source>
        <dbReference type="ARBA" id="ARBA00023242"/>
    </source>
</evidence>
<keyword evidence="6" id="KW-0539">Nucleus</keyword>
<evidence type="ECO:0000256" key="3">
    <source>
        <dbReference type="ARBA" id="ARBA00023015"/>
    </source>
</evidence>
<feature type="domain" description="Zn(2)-C6 fungal-type" evidence="8">
    <location>
        <begin position="64"/>
        <end position="96"/>
    </location>
</feature>
<keyword evidence="3" id="KW-0805">Transcription regulation</keyword>
<dbReference type="SMART" id="SM00906">
    <property type="entry name" value="Fungal_trans"/>
    <property type="match status" value="1"/>
</dbReference>
<proteinExistence type="predicted"/>